<dbReference type="HOGENOM" id="CLU_2167415_0_0_6"/>
<keyword evidence="2" id="KW-1185">Reference proteome</keyword>
<organism evidence="1 2">
    <name type="scientific">Hahella chejuensis (strain KCTC 2396)</name>
    <dbReference type="NCBI Taxonomy" id="349521"/>
    <lineage>
        <taxon>Bacteria</taxon>
        <taxon>Pseudomonadati</taxon>
        <taxon>Pseudomonadota</taxon>
        <taxon>Gammaproteobacteria</taxon>
        <taxon>Oceanospirillales</taxon>
        <taxon>Hahellaceae</taxon>
        <taxon>Hahella</taxon>
    </lineage>
</organism>
<accession>Q2SQK6</accession>
<gene>
    <name evidence="1" type="ordered locus">HCH_00149</name>
</gene>
<proteinExistence type="predicted"/>
<name>Q2SQK6_HAHCH</name>
<dbReference type="OrthoDB" id="6196953at2"/>
<dbReference type="AlphaFoldDB" id="Q2SQK6"/>
<evidence type="ECO:0000313" key="1">
    <source>
        <dbReference type="EMBL" id="ABC27068.1"/>
    </source>
</evidence>
<dbReference type="RefSeq" id="WP_011394145.1">
    <property type="nucleotide sequence ID" value="NC_007645.1"/>
</dbReference>
<dbReference type="EMBL" id="CP000155">
    <property type="protein sequence ID" value="ABC27068.1"/>
    <property type="molecule type" value="Genomic_DNA"/>
</dbReference>
<dbReference type="Proteomes" id="UP000000238">
    <property type="component" value="Chromosome"/>
</dbReference>
<reference evidence="1 2" key="1">
    <citation type="journal article" date="2005" name="Nucleic Acids Res.">
        <title>Genomic blueprint of Hahella chejuensis, a marine microbe producing an algicidal agent.</title>
        <authorList>
            <person name="Jeong H."/>
            <person name="Yim J.H."/>
            <person name="Lee C."/>
            <person name="Choi S.-H."/>
            <person name="Park Y.K."/>
            <person name="Yoon S.H."/>
            <person name="Hur C.-G."/>
            <person name="Kang H.-Y."/>
            <person name="Kim D."/>
            <person name="Lee H.H."/>
            <person name="Park K.H."/>
            <person name="Park S.-H."/>
            <person name="Park H.-S."/>
            <person name="Lee H.K."/>
            <person name="Oh T.K."/>
            <person name="Kim J.F."/>
        </authorList>
    </citation>
    <scope>NUCLEOTIDE SEQUENCE [LARGE SCALE GENOMIC DNA]</scope>
    <source>
        <strain evidence="1 2">KCTC 2396</strain>
    </source>
</reference>
<protein>
    <submittedName>
        <fullName evidence="1">Uncharacterized protein</fullName>
    </submittedName>
</protein>
<dbReference type="KEGG" id="hch:HCH_00149"/>
<evidence type="ECO:0000313" key="2">
    <source>
        <dbReference type="Proteomes" id="UP000000238"/>
    </source>
</evidence>
<sequence>MLYTNEMFNILKTLRRRFKEENLGTLRLTDPDVLQNVVEFAKLSDVSMTKDMAHTLLKMTGAHVSRVELEGRDNHPAAHLPANFHGESIRGRVEASREAHLKVLPGRATA</sequence>